<accession>A0A3A3FPM1</accession>
<dbReference type="EMBL" id="QYUO01000002">
    <property type="protein sequence ID" value="RJF95639.1"/>
    <property type="molecule type" value="Genomic_DNA"/>
</dbReference>
<dbReference type="AlphaFoldDB" id="A0A3A3FPM1"/>
<comment type="caution">
    <text evidence="2">The sequence shown here is derived from an EMBL/GenBank/DDBJ whole genome shotgun (WGS) entry which is preliminary data.</text>
</comment>
<gene>
    <name evidence="2" type="ORF">D3871_19845</name>
</gene>
<dbReference type="Proteomes" id="UP000265955">
    <property type="component" value="Unassembled WGS sequence"/>
</dbReference>
<feature type="region of interest" description="Disordered" evidence="1">
    <location>
        <begin position="1"/>
        <end position="25"/>
    </location>
</feature>
<proteinExistence type="predicted"/>
<evidence type="ECO:0000313" key="2">
    <source>
        <dbReference type="EMBL" id="RJF95639.1"/>
    </source>
</evidence>
<sequence>MASVRKRSGIPSALSSNENGARSGAGRALSLADIAEAAYWVASQPSPRYVNHIDMLSTDLPFIPTPRELR</sequence>
<organism evidence="2 3">
    <name type="scientific">Noviherbaspirillum saxi</name>
    <dbReference type="NCBI Taxonomy" id="2320863"/>
    <lineage>
        <taxon>Bacteria</taxon>
        <taxon>Pseudomonadati</taxon>
        <taxon>Pseudomonadota</taxon>
        <taxon>Betaproteobacteria</taxon>
        <taxon>Burkholderiales</taxon>
        <taxon>Oxalobacteraceae</taxon>
        <taxon>Noviherbaspirillum</taxon>
    </lineage>
</organism>
<keyword evidence="3" id="KW-1185">Reference proteome</keyword>
<reference evidence="3" key="1">
    <citation type="submission" date="2018-09" db="EMBL/GenBank/DDBJ databases">
        <authorList>
            <person name="Zhu H."/>
        </authorList>
    </citation>
    <scope>NUCLEOTIDE SEQUENCE [LARGE SCALE GENOMIC DNA]</scope>
    <source>
        <strain evidence="3">K1R23-30</strain>
    </source>
</reference>
<evidence type="ECO:0000313" key="3">
    <source>
        <dbReference type="Proteomes" id="UP000265955"/>
    </source>
</evidence>
<evidence type="ECO:0000256" key="1">
    <source>
        <dbReference type="SAM" id="MobiDB-lite"/>
    </source>
</evidence>
<protein>
    <submittedName>
        <fullName evidence="2">Uncharacterized protein</fullName>
    </submittedName>
</protein>
<name>A0A3A3FPM1_9BURK</name>